<name>A0A1Y1ZN02_9PLEO</name>
<accession>A0A1Y1ZN02</accession>
<feature type="region of interest" description="Disordered" evidence="1">
    <location>
        <begin position="35"/>
        <end position="110"/>
    </location>
</feature>
<organism evidence="2 3">
    <name type="scientific">Clohesyomyces aquaticus</name>
    <dbReference type="NCBI Taxonomy" id="1231657"/>
    <lineage>
        <taxon>Eukaryota</taxon>
        <taxon>Fungi</taxon>
        <taxon>Dikarya</taxon>
        <taxon>Ascomycota</taxon>
        <taxon>Pezizomycotina</taxon>
        <taxon>Dothideomycetes</taxon>
        <taxon>Pleosporomycetidae</taxon>
        <taxon>Pleosporales</taxon>
        <taxon>Lindgomycetaceae</taxon>
        <taxon>Clohesyomyces</taxon>
    </lineage>
</organism>
<evidence type="ECO:0000256" key="1">
    <source>
        <dbReference type="SAM" id="MobiDB-lite"/>
    </source>
</evidence>
<sequence>MSSTELSVKNGTAHYRQALVLDGKVVRVHEYRRRPHLVSQMGSPSSHRPDQTSTSSNDRMESKSRDVKSREARKSPSSRRGGVDPAKHVTMSAPVHVQPNRSTQPNRPKQRAVILQKNKPSLVAESEVIQSSTPLVLTPPPTPKIGRLPTPELPDLDERPFCDCCVEAHVAKYCASCRCKLDRPFW</sequence>
<dbReference type="Proteomes" id="UP000193144">
    <property type="component" value="Unassembled WGS sequence"/>
</dbReference>
<gene>
    <name evidence="2" type="ORF">BCR34DRAFT_317995</name>
</gene>
<dbReference type="OrthoDB" id="3788377at2759"/>
<protein>
    <submittedName>
        <fullName evidence="2">Uncharacterized protein</fullName>
    </submittedName>
</protein>
<dbReference type="AlphaFoldDB" id="A0A1Y1ZN02"/>
<keyword evidence="3" id="KW-1185">Reference proteome</keyword>
<feature type="compositionally biased region" description="Polar residues" evidence="1">
    <location>
        <begin position="40"/>
        <end position="57"/>
    </location>
</feature>
<dbReference type="EMBL" id="MCFA01000059">
    <property type="protein sequence ID" value="ORY11616.1"/>
    <property type="molecule type" value="Genomic_DNA"/>
</dbReference>
<feature type="compositionally biased region" description="Basic and acidic residues" evidence="1">
    <location>
        <begin position="58"/>
        <end position="74"/>
    </location>
</feature>
<comment type="caution">
    <text evidence="2">The sequence shown here is derived from an EMBL/GenBank/DDBJ whole genome shotgun (WGS) entry which is preliminary data.</text>
</comment>
<evidence type="ECO:0000313" key="2">
    <source>
        <dbReference type="EMBL" id="ORY11616.1"/>
    </source>
</evidence>
<proteinExistence type="predicted"/>
<evidence type="ECO:0000313" key="3">
    <source>
        <dbReference type="Proteomes" id="UP000193144"/>
    </source>
</evidence>
<reference evidence="2 3" key="1">
    <citation type="submission" date="2016-07" db="EMBL/GenBank/DDBJ databases">
        <title>Pervasive Adenine N6-methylation of Active Genes in Fungi.</title>
        <authorList>
            <consortium name="DOE Joint Genome Institute"/>
            <person name="Mondo S.J."/>
            <person name="Dannebaum R.O."/>
            <person name="Kuo R.C."/>
            <person name="Labutti K."/>
            <person name="Haridas S."/>
            <person name="Kuo A."/>
            <person name="Salamov A."/>
            <person name="Ahrendt S.R."/>
            <person name="Lipzen A."/>
            <person name="Sullivan W."/>
            <person name="Andreopoulos W.B."/>
            <person name="Clum A."/>
            <person name="Lindquist E."/>
            <person name="Daum C."/>
            <person name="Ramamoorthy G.K."/>
            <person name="Gryganskyi A."/>
            <person name="Culley D."/>
            <person name="Magnuson J.K."/>
            <person name="James T.Y."/>
            <person name="O'Malley M.A."/>
            <person name="Stajich J.E."/>
            <person name="Spatafora J.W."/>
            <person name="Visel A."/>
            <person name="Grigoriev I.V."/>
        </authorList>
    </citation>
    <scope>NUCLEOTIDE SEQUENCE [LARGE SCALE GENOMIC DNA]</scope>
    <source>
        <strain evidence="2 3">CBS 115471</strain>
    </source>
</reference>